<dbReference type="NCBIfam" id="NF009585">
    <property type="entry name" value="PRK13024.1-5"/>
    <property type="match status" value="1"/>
</dbReference>
<evidence type="ECO:0000256" key="9">
    <source>
        <dbReference type="HAMAP-Rule" id="MF_01463"/>
    </source>
</evidence>
<feature type="domain" description="SecDF P1 head subdomain" evidence="13">
    <location>
        <begin position="400"/>
        <end position="497"/>
    </location>
</feature>
<comment type="subunit">
    <text evidence="9">Forms a complex with SecF. Part of the essential Sec protein translocation apparatus which comprises SecA, SecYEG and auxiliary proteins SecDF. Other proteins may also be involved.</text>
</comment>
<dbReference type="InterPro" id="IPR048631">
    <property type="entry name" value="SecD_1st"/>
</dbReference>
<comment type="subcellular location">
    <subcellularLocation>
        <location evidence="1 9">Cell membrane</location>
        <topology evidence="1 9">Multi-pass membrane protein</topology>
    </subcellularLocation>
</comment>
<evidence type="ECO:0000259" key="13">
    <source>
        <dbReference type="Pfam" id="PF22599"/>
    </source>
</evidence>
<dbReference type="InterPro" id="IPR048634">
    <property type="entry name" value="SecD_SecF_C"/>
</dbReference>
<comment type="function">
    <text evidence="9">Part of the Sec protein translocase complex. Interacts with the SecYEG preprotein conducting channel. SecDF uses the proton motive force (PMF) to complete protein translocation after the ATP-dependent function of SecA.</text>
</comment>
<name>A0ABP8CKI5_9FLAO</name>
<dbReference type="PANTHER" id="PTHR30081">
    <property type="entry name" value="PROTEIN-EXPORT MEMBRANE PROTEIN SEC"/>
    <property type="match status" value="1"/>
</dbReference>
<evidence type="ECO:0000259" key="11">
    <source>
        <dbReference type="Pfam" id="PF02355"/>
    </source>
</evidence>
<dbReference type="InterPro" id="IPR005791">
    <property type="entry name" value="SecD"/>
</dbReference>
<keyword evidence="8 9" id="KW-0472">Membrane</keyword>
<dbReference type="Gene3D" id="3.30.1360.200">
    <property type="match status" value="1"/>
</dbReference>
<dbReference type="InterPro" id="IPR022646">
    <property type="entry name" value="SecD/SecF_CS"/>
</dbReference>
<dbReference type="Pfam" id="PF21760">
    <property type="entry name" value="SecD_1st"/>
    <property type="match status" value="1"/>
</dbReference>
<feature type="transmembrane region" description="Helical" evidence="9">
    <location>
        <begin position="971"/>
        <end position="990"/>
    </location>
</feature>
<dbReference type="Proteomes" id="UP001501682">
    <property type="component" value="Unassembled WGS sequence"/>
</dbReference>
<reference evidence="15" key="1">
    <citation type="journal article" date="2019" name="Int. J. Syst. Evol. Microbiol.">
        <title>The Global Catalogue of Microorganisms (GCM) 10K type strain sequencing project: providing services to taxonomists for standard genome sequencing and annotation.</title>
        <authorList>
            <consortium name="The Broad Institute Genomics Platform"/>
            <consortium name="The Broad Institute Genome Sequencing Center for Infectious Disease"/>
            <person name="Wu L."/>
            <person name="Ma J."/>
        </authorList>
    </citation>
    <scope>NUCLEOTIDE SEQUENCE [LARGE SCALE GENOMIC DNA]</scope>
    <source>
        <strain evidence="15">JCM 17633</strain>
    </source>
</reference>
<evidence type="ECO:0000256" key="1">
    <source>
        <dbReference type="ARBA" id="ARBA00004651"/>
    </source>
</evidence>
<dbReference type="NCBIfam" id="TIGR01129">
    <property type="entry name" value="secD"/>
    <property type="match status" value="1"/>
</dbReference>
<keyword evidence="15" id="KW-1185">Reference proteome</keyword>
<feature type="transmembrane region" description="Helical" evidence="9">
    <location>
        <begin position="836"/>
        <end position="854"/>
    </location>
</feature>
<comment type="similarity">
    <text evidence="10">Belongs to the SecD/SecF family. SecF subfamily.</text>
</comment>
<dbReference type="PANTHER" id="PTHR30081:SF1">
    <property type="entry name" value="PROTEIN TRANSLOCASE SUBUNIT SECD"/>
    <property type="match status" value="1"/>
</dbReference>
<evidence type="ECO:0000256" key="4">
    <source>
        <dbReference type="ARBA" id="ARBA00022692"/>
    </source>
</evidence>
<keyword evidence="7 9" id="KW-0811">Translocation</keyword>
<dbReference type="RefSeq" id="WP_334470292.1">
    <property type="nucleotide sequence ID" value="NZ_BAABCB010000002.1"/>
</dbReference>
<dbReference type="InterPro" id="IPR022813">
    <property type="entry name" value="SecD/SecF_arch_bac"/>
</dbReference>
<feature type="domain" description="Protein export membrane protein SecD/SecF C-terminal" evidence="11">
    <location>
        <begin position="498"/>
        <end position="671"/>
    </location>
</feature>
<dbReference type="InterPro" id="IPR054384">
    <property type="entry name" value="SecDF_P1_head"/>
</dbReference>
<gene>
    <name evidence="14" type="primary">secDF</name>
    <name evidence="9" type="synonym">secD</name>
    <name evidence="10" type="synonym">secF</name>
    <name evidence="14" type="ORF">GCM10022292_01960</name>
</gene>
<feature type="transmembrane region" description="Helical" evidence="9">
    <location>
        <begin position="611"/>
        <end position="636"/>
    </location>
</feature>
<dbReference type="SUPFAM" id="SSF82866">
    <property type="entry name" value="Multidrug efflux transporter AcrB transmembrane domain"/>
    <property type="match status" value="2"/>
</dbReference>
<evidence type="ECO:0000256" key="7">
    <source>
        <dbReference type="ARBA" id="ARBA00023010"/>
    </source>
</evidence>
<dbReference type="Gene3D" id="3.30.70.3220">
    <property type="match status" value="1"/>
</dbReference>
<keyword evidence="4 9" id="KW-0812">Transmembrane</keyword>
<dbReference type="InterPro" id="IPR055344">
    <property type="entry name" value="SecD_SecF_C_bact"/>
</dbReference>
<protein>
    <recommendedName>
        <fullName evidence="9 10">Multifunctional fusion protein</fullName>
    </recommendedName>
    <domain>
        <recommendedName>
            <fullName evidence="9">Protein translocase subunit SecD</fullName>
        </recommendedName>
    </domain>
    <domain>
        <recommendedName>
            <fullName evidence="10">Protein-export membrane protein SecF</fullName>
        </recommendedName>
    </domain>
</protein>
<accession>A0ABP8CKI5</accession>
<evidence type="ECO:0000256" key="8">
    <source>
        <dbReference type="ARBA" id="ARBA00023136"/>
    </source>
</evidence>
<evidence type="ECO:0000256" key="5">
    <source>
        <dbReference type="ARBA" id="ARBA00022927"/>
    </source>
</evidence>
<evidence type="ECO:0000256" key="3">
    <source>
        <dbReference type="ARBA" id="ARBA00022475"/>
    </source>
</evidence>
<dbReference type="InterPro" id="IPR005665">
    <property type="entry name" value="SecF_bac"/>
</dbReference>
<keyword evidence="2 9" id="KW-0813">Transport</keyword>
<feature type="transmembrane region" description="Helical" evidence="9">
    <location>
        <begin position="519"/>
        <end position="538"/>
    </location>
</feature>
<feature type="domain" description="Protein translocase subunit SecDF P1" evidence="12">
    <location>
        <begin position="207"/>
        <end position="261"/>
    </location>
</feature>
<dbReference type="HAMAP" id="MF_01464_B">
    <property type="entry name" value="SecF_B"/>
    <property type="match status" value="1"/>
</dbReference>
<keyword evidence="6 9" id="KW-1133">Transmembrane helix</keyword>
<feature type="transmembrane region" description="Helical" evidence="9">
    <location>
        <begin position="700"/>
        <end position="721"/>
    </location>
</feature>
<comment type="caution">
    <text evidence="14">The sequence shown here is derived from an EMBL/GenBank/DDBJ whole genome shotgun (WGS) entry which is preliminary data.</text>
</comment>
<evidence type="ECO:0000256" key="6">
    <source>
        <dbReference type="ARBA" id="ARBA00022989"/>
    </source>
</evidence>
<evidence type="ECO:0000256" key="10">
    <source>
        <dbReference type="HAMAP-Rule" id="MF_01464"/>
    </source>
</evidence>
<dbReference type="Pfam" id="PF22599">
    <property type="entry name" value="SecDF_P1_head"/>
    <property type="match status" value="1"/>
</dbReference>
<evidence type="ECO:0000259" key="12">
    <source>
        <dbReference type="Pfam" id="PF21760"/>
    </source>
</evidence>
<evidence type="ECO:0000313" key="15">
    <source>
        <dbReference type="Proteomes" id="UP001501682"/>
    </source>
</evidence>
<keyword evidence="3 9" id="KW-1003">Cell membrane</keyword>
<evidence type="ECO:0000256" key="2">
    <source>
        <dbReference type="ARBA" id="ARBA00022448"/>
    </source>
</evidence>
<feature type="transmembrane region" description="Helical" evidence="9">
    <location>
        <begin position="861"/>
        <end position="884"/>
    </location>
</feature>
<feature type="transmembrane region" description="Helical" evidence="9">
    <location>
        <begin position="572"/>
        <end position="590"/>
    </location>
</feature>
<dbReference type="Pfam" id="PF02355">
    <property type="entry name" value="SecD_SecF_C"/>
    <property type="match status" value="2"/>
</dbReference>
<dbReference type="InterPro" id="IPR022645">
    <property type="entry name" value="SecD/SecF_bac"/>
</dbReference>
<dbReference type="Gene3D" id="1.20.1640.10">
    <property type="entry name" value="Multidrug efflux transporter AcrB transmembrane domain"/>
    <property type="match status" value="2"/>
</dbReference>
<feature type="domain" description="Protein export membrane protein SecD/SecF C-terminal" evidence="11">
    <location>
        <begin position="816"/>
        <end position="999"/>
    </location>
</feature>
<keyword evidence="5 9" id="KW-0653">Protein transport</keyword>
<comment type="caution">
    <text evidence="9">Lacks conserved residue(s) required for the propagation of feature annotation.</text>
</comment>
<dbReference type="HAMAP" id="MF_01463_B">
    <property type="entry name" value="SecD_B"/>
    <property type="match status" value="1"/>
</dbReference>
<dbReference type="PRINTS" id="PR01755">
    <property type="entry name" value="SECFTRNLCASE"/>
</dbReference>
<proteinExistence type="inferred from homology"/>
<dbReference type="NCBIfam" id="TIGR00966">
    <property type="entry name" value="transloc_SecF"/>
    <property type="match status" value="1"/>
</dbReference>
<feature type="transmembrane region" description="Helical" evidence="9">
    <location>
        <begin position="947"/>
        <end position="965"/>
    </location>
</feature>
<dbReference type="EMBL" id="BAABCB010000002">
    <property type="protein sequence ID" value="GAA4240242.1"/>
    <property type="molecule type" value="Genomic_DNA"/>
</dbReference>
<feature type="transmembrane region" description="Helical" evidence="9">
    <location>
        <begin position="642"/>
        <end position="666"/>
    </location>
</feature>
<dbReference type="NCBIfam" id="TIGR00916">
    <property type="entry name" value="2A0604s01"/>
    <property type="match status" value="2"/>
</dbReference>
<organism evidence="14 15">
    <name type="scientific">Winogradskyella damuponensis</name>
    <dbReference type="NCBI Taxonomy" id="943939"/>
    <lineage>
        <taxon>Bacteria</taxon>
        <taxon>Pseudomonadati</taxon>
        <taxon>Bacteroidota</taxon>
        <taxon>Flavobacteriia</taxon>
        <taxon>Flavobacteriales</taxon>
        <taxon>Flavobacteriaceae</taxon>
        <taxon>Winogradskyella</taxon>
    </lineage>
</organism>
<comment type="similarity">
    <text evidence="9">Belongs to the SecD/SecF family. SecD subfamily.</text>
</comment>
<dbReference type="Pfam" id="PF07549">
    <property type="entry name" value="Sec_GG"/>
    <property type="match status" value="2"/>
</dbReference>
<evidence type="ECO:0000313" key="14">
    <source>
        <dbReference type="EMBL" id="GAA4240242.1"/>
    </source>
</evidence>
<feature type="transmembrane region" description="Helical" evidence="9">
    <location>
        <begin position="896"/>
        <end position="916"/>
    </location>
</feature>
<comment type="subunit">
    <text evidence="10">Forms a complex with SecD. Part of the essential Sec protein translocation apparatus which comprises SecA, SecYEG and auxiliary proteins SecDF. Other proteins may also be involved.</text>
</comment>
<sequence>MQNKGIIKLFALLFGLVSIYQLSFTFKANQLEDTAKEAAIAKIADTEDDYQSKRNIEEVRYLDSLKTTKIKVGDKFEPIEVYNLGFAKYSYTEVENNAMNLGLDLKGGINVILQISVRDILKGLANNSKDPIFNKALDDAEELQKDAQESYLESFFRAFDAIKGDTKLASPDIFANRTLSDEIKFDMSDNEVKSIIETKIDESIVSAFEVLRKRIDKFGVTSPNIQRLGNSGRILLELPGAKDIERVKDLVTKTAQLQFWETYKTQEVLPYLMQVNQTLVEENKAKEAKESKNDAIAETTVDQDSTSSAIDDLTGQIESDSTNVADLNPLGIQGYGNGGSVVGMFLAKDKEKVMAHLNAPKNRASLPAEMRYVKFVWGIQTEDSEYSELYAIKGNRDGVPELSGAVITDARQDYDQVSRPAVSMQMNAKGAKIWEEMTKKAYETQGYIAIVLDNIVYSAPSVSTGPIAGGNSQISGAFSLTEAVDLANVLRAGKLPASAQIVQADEVGPSLGQEAIDSGMKSFVIALAFVLLWMLFYYGKAGGFADIALLLNILLIFGVLASLGAVLTLPGIAGIVLTIGISVDANVLIFERIREELAKGKSQKESIKDGFSNALSSILDANITTGLTALILFVFGTGPIKGFATTLIIGILTSLFTAIFITRLLVDWYINRGGKLDFSTGLTKNLFTNVNIDFLKKRKIAYAISAVFIVASLGSLFTTGLDQGIDFVGGRTYQIRFDQDMSVEEVKNDLHNVFESAEVKTIGGPNQLKISTKYLVEDTSVEADEKVQSMLFTALQKYLPEGITYEEFLDGSGDKKIGKMLSSKVSPTIADDIKKSSIWAILGSLVVVFLYILLRFKKWQFSLGAVAAVFHDVLILLGIYSLTWRFMPFSMEIDQTFIAAILTVIGYSLNDTVVVFDRIREYFNENLGWNFDTTINKSINSTISRTLNTSLTTLVVLLAMFLFGADSLKDLLFALIVGVIVGTYSSVFIATPIMYDTAKKGNVTDALKNKVKEDVEEA</sequence>
<feature type="transmembrane region" description="Helical" evidence="9">
    <location>
        <begin position="547"/>
        <end position="566"/>
    </location>
</feature>